<dbReference type="Pfam" id="PF02724">
    <property type="entry name" value="CDC45"/>
    <property type="match status" value="1"/>
</dbReference>
<dbReference type="PANTHER" id="PTHR10507:SF0">
    <property type="entry name" value="CELL DIVISION CONTROL PROTEIN 45 HOMOLOG"/>
    <property type="match status" value="1"/>
</dbReference>
<evidence type="ECO:0000256" key="5">
    <source>
        <dbReference type="ARBA" id="ARBA00023306"/>
    </source>
</evidence>
<dbReference type="GO" id="GO:0000727">
    <property type="term" value="P:double-strand break repair via break-induced replication"/>
    <property type="evidence" value="ECO:0007669"/>
    <property type="project" value="TreeGrafter"/>
</dbReference>
<dbReference type="OrthoDB" id="10258882at2759"/>
<comment type="caution">
    <text evidence="7">The sequence shown here is derived from an EMBL/GenBank/DDBJ whole genome shotgun (WGS) entry which is preliminary data.</text>
</comment>
<keyword evidence="8" id="KW-1185">Reference proteome</keyword>
<keyword evidence="4" id="KW-0539">Nucleus</keyword>
<reference evidence="7" key="1">
    <citation type="submission" date="2021-01" db="EMBL/GenBank/DDBJ databases">
        <authorList>
            <consortium name="Genoscope - CEA"/>
            <person name="William W."/>
        </authorList>
    </citation>
    <scope>NUCLEOTIDE SEQUENCE</scope>
</reference>
<feature type="region of interest" description="Disordered" evidence="6">
    <location>
        <begin position="1"/>
        <end position="39"/>
    </location>
</feature>
<evidence type="ECO:0000256" key="2">
    <source>
        <dbReference type="ARBA" id="ARBA00010727"/>
    </source>
</evidence>
<feature type="compositionally biased region" description="Acidic residues" evidence="6">
    <location>
        <begin position="8"/>
        <end position="28"/>
    </location>
</feature>
<dbReference type="EMBL" id="CAJJDN010000058">
    <property type="protein sequence ID" value="CAD8092097.1"/>
    <property type="molecule type" value="Genomic_DNA"/>
</dbReference>
<name>A0A8S1NG55_9CILI</name>
<dbReference type="GO" id="GO:1902977">
    <property type="term" value="P:mitotic DNA replication preinitiation complex assembly"/>
    <property type="evidence" value="ECO:0007669"/>
    <property type="project" value="TreeGrafter"/>
</dbReference>
<dbReference type="GO" id="GO:0006270">
    <property type="term" value="P:DNA replication initiation"/>
    <property type="evidence" value="ECO:0007669"/>
    <property type="project" value="InterPro"/>
</dbReference>
<evidence type="ECO:0000313" key="8">
    <source>
        <dbReference type="Proteomes" id="UP000692954"/>
    </source>
</evidence>
<evidence type="ECO:0000256" key="3">
    <source>
        <dbReference type="ARBA" id="ARBA00022705"/>
    </source>
</evidence>
<dbReference type="InterPro" id="IPR003874">
    <property type="entry name" value="CDC45"/>
</dbReference>
<protein>
    <submittedName>
        <fullName evidence="7">Uncharacterized protein</fullName>
    </submittedName>
</protein>
<accession>A0A8S1NG55</accession>
<proteinExistence type="inferred from homology"/>
<evidence type="ECO:0000256" key="1">
    <source>
        <dbReference type="ARBA" id="ARBA00004123"/>
    </source>
</evidence>
<dbReference type="GO" id="GO:0003697">
    <property type="term" value="F:single-stranded DNA binding"/>
    <property type="evidence" value="ECO:0007669"/>
    <property type="project" value="TreeGrafter"/>
</dbReference>
<dbReference type="GO" id="GO:0003682">
    <property type="term" value="F:chromatin binding"/>
    <property type="evidence" value="ECO:0007669"/>
    <property type="project" value="TreeGrafter"/>
</dbReference>
<gene>
    <name evidence="7" type="ORF">PSON_ATCC_30995.1.T0580217</name>
</gene>
<organism evidence="7 8">
    <name type="scientific">Paramecium sonneborni</name>
    <dbReference type="NCBI Taxonomy" id="65129"/>
    <lineage>
        <taxon>Eukaryota</taxon>
        <taxon>Sar</taxon>
        <taxon>Alveolata</taxon>
        <taxon>Ciliophora</taxon>
        <taxon>Intramacronucleata</taxon>
        <taxon>Oligohymenophorea</taxon>
        <taxon>Peniculida</taxon>
        <taxon>Parameciidae</taxon>
        <taxon>Paramecium</taxon>
    </lineage>
</organism>
<comment type="subcellular location">
    <subcellularLocation>
        <location evidence="1">Nucleus</location>
    </subcellularLocation>
</comment>
<evidence type="ECO:0000256" key="6">
    <source>
        <dbReference type="SAM" id="MobiDB-lite"/>
    </source>
</evidence>
<evidence type="ECO:0000256" key="4">
    <source>
        <dbReference type="ARBA" id="ARBA00023242"/>
    </source>
</evidence>
<dbReference type="PANTHER" id="PTHR10507">
    <property type="entry name" value="CDC45-RELATED PROTEIN"/>
    <property type="match status" value="1"/>
</dbReference>
<comment type="similarity">
    <text evidence="2">Belongs to the CDC45 family.</text>
</comment>
<evidence type="ECO:0000313" key="7">
    <source>
        <dbReference type="EMBL" id="CAD8092097.1"/>
    </source>
</evidence>
<dbReference type="AlphaFoldDB" id="A0A8S1NG55"/>
<dbReference type="Proteomes" id="UP000692954">
    <property type="component" value="Unassembled WGS sequence"/>
</dbReference>
<dbReference type="GO" id="GO:0003688">
    <property type="term" value="F:DNA replication origin binding"/>
    <property type="evidence" value="ECO:0007669"/>
    <property type="project" value="TreeGrafter"/>
</dbReference>
<keyword evidence="5" id="KW-0131">Cell cycle</keyword>
<dbReference type="GO" id="GO:0031261">
    <property type="term" value="C:DNA replication preinitiation complex"/>
    <property type="evidence" value="ECO:0007669"/>
    <property type="project" value="TreeGrafter"/>
</dbReference>
<sequence>MGQSEKCPDEEIQEMSERDEDSVEEDDSGSQYSQKQKKQQQKLQKSLRKQLIQMHEDYYNQGTYYSRPSSTIVYTLAQQMSHDCNDHLWYAILGLTNVYIDMRLNSKNYDIIFEELQNEVIRLNIHYEETQGDREEIGGIIIENKYKFLLMRQQSLYNFMYYSSYVRTKLKLWKDRDNKILEEFMAKLGIPLNEAKQDFRQMNQKYKSILKSQNC</sequence>
<keyword evidence="3" id="KW-0235">DNA replication</keyword>